<dbReference type="AlphaFoldDB" id="A0A395JGJ5"/>
<dbReference type="InterPro" id="IPR039251">
    <property type="entry name" value="OXLD1"/>
</dbReference>
<dbReference type="Pfam" id="PF09791">
    <property type="entry name" value="Oxidored-like"/>
    <property type="match status" value="1"/>
</dbReference>
<name>A0A395JGJ5_9GAMM</name>
<evidence type="ECO:0000313" key="3">
    <source>
        <dbReference type="EMBL" id="RBP48861.1"/>
    </source>
</evidence>
<gene>
    <name evidence="3" type="ORF">DFR28_105200</name>
</gene>
<proteinExistence type="predicted"/>
<protein>
    <submittedName>
        <fullName evidence="3">Oxidoreductase family protein</fullName>
    </submittedName>
</protein>
<comment type="caution">
    <text evidence="3">The sequence shown here is derived from an EMBL/GenBank/DDBJ whole genome shotgun (WGS) entry which is preliminary data.</text>
</comment>
<organism evidence="3 4">
    <name type="scientific">Arenicella xantha</name>
    <dbReference type="NCBI Taxonomy" id="644221"/>
    <lineage>
        <taxon>Bacteria</taxon>
        <taxon>Pseudomonadati</taxon>
        <taxon>Pseudomonadota</taxon>
        <taxon>Gammaproteobacteria</taxon>
        <taxon>Arenicellales</taxon>
        <taxon>Arenicellaceae</taxon>
        <taxon>Arenicella</taxon>
    </lineage>
</organism>
<dbReference type="PANTHER" id="PTHR21193:SF3">
    <property type="entry name" value="OXIDOREDUCTASE-LIKE DOMAIN-CONTAINING PROTEIN 1"/>
    <property type="match status" value="1"/>
</dbReference>
<dbReference type="EMBL" id="QNRT01000005">
    <property type="protein sequence ID" value="RBP48861.1"/>
    <property type="molecule type" value="Genomic_DNA"/>
</dbReference>
<dbReference type="InParanoid" id="A0A395JGJ5"/>
<dbReference type="InterPro" id="IPR019180">
    <property type="entry name" value="Oxidoreductase-like_N"/>
</dbReference>
<feature type="domain" description="Oxidoreductase-like" evidence="2">
    <location>
        <begin position="11"/>
        <end position="52"/>
    </location>
</feature>
<dbReference type="PANTHER" id="PTHR21193">
    <property type="entry name" value="OXIDOREDUCTASE-LIKE DOMAIN-CONTAINING PROTEIN 1"/>
    <property type="match status" value="1"/>
</dbReference>
<evidence type="ECO:0000259" key="2">
    <source>
        <dbReference type="Pfam" id="PF09791"/>
    </source>
</evidence>
<dbReference type="Proteomes" id="UP000253083">
    <property type="component" value="Unassembled WGS sequence"/>
</dbReference>
<evidence type="ECO:0000256" key="1">
    <source>
        <dbReference type="SAM" id="MobiDB-lite"/>
    </source>
</evidence>
<keyword evidence="4" id="KW-1185">Reference proteome</keyword>
<feature type="region of interest" description="Disordered" evidence="1">
    <location>
        <begin position="1"/>
        <end position="21"/>
    </location>
</feature>
<sequence>MSTESPDHQLNLPPKPERPAPEECCGGGCVPCVYDYYYDAMAKWQATVDKLRAEAKAS</sequence>
<evidence type="ECO:0000313" key="4">
    <source>
        <dbReference type="Proteomes" id="UP000253083"/>
    </source>
</evidence>
<dbReference type="RefSeq" id="WP_113955453.1">
    <property type="nucleotide sequence ID" value="NZ_QNRT01000005.1"/>
</dbReference>
<reference evidence="3 4" key="1">
    <citation type="submission" date="2018-06" db="EMBL/GenBank/DDBJ databases">
        <title>Genomic Encyclopedia of Type Strains, Phase IV (KMG-IV): sequencing the most valuable type-strain genomes for metagenomic binning, comparative biology and taxonomic classification.</title>
        <authorList>
            <person name="Goeker M."/>
        </authorList>
    </citation>
    <scope>NUCLEOTIDE SEQUENCE [LARGE SCALE GENOMIC DNA]</scope>
    <source>
        <strain evidence="3 4">DSM 24032</strain>
    </source>
</reference>
<accession>A0A395JGJ5</accession>